<dbReference type="EMBL" id="WTPW01002425">
    <property type="protein sequence ID" value="KAF0382456.1"/>
    <property type="molecule type" value="Genomic_DNA"/>
</dbReference>
<dbReference type="GO" id="GO:0015179">
    <property type="term" value="F:L-amino acid transmembrane transporter activity"/>
    <property type="evidence" value="ECO:0007669"/>
    <property type="project" value="TreeGrafter"/>
</dbReference>
<evidence type="ECO:0000256" key="4">
    <source>
        <dbReference type="ARBA" id="ARBA00023136"/>
    </source>
</evidence>
<organism evidence="6 7">
    <name type="scientific">Gigaspora margarita</name>
    <dbReference type="NCBI Taxonomy" id="4874"/>
    <lineage>
        <taxon>Eukaryota</taxon>
        <taxon>Fungi</taxon>
        <taxon>Fungi incertae sedis</taxon>
        <taxon>Mucoromycota</taxon>
        <taxon>Glomeromycotina</taxon>
        <taxon>Glomeromycetes</taxon>
        <taxon>Diversisporales</taxon>
        <taxon>Gigasporaceae</taxon>
        <taxon>Gigaspora</taxon>
    </lineage>
</organism>
<dbReference type="InterPro" id="IPR050598">
    <property type="entry name" value="AminoAcid_Transporter"/>
</dbReference>
<feature type="transmembrane region" description="Helical" evidence="5">
    <location>
        <begin position="352"/>
        <end position="370"/>
    </location>
</feature>
<feature type="transmembrane region" description="Helical" evidence="5">
    <location>
        <begin position="57"/>
        <end position="75"/>
    </location>
</feature>
<feature type="transmembrane region" description="Helical" evidence="5">
    <location>
        <begin position="142"/>
        <end position="161"/>
    </location>
</feature>
<dbReference type="InterPro" id="IPR002293">
    <property type="entry name" value="AA/rel_permease1"/>
</dbReference>
<keyword evidence="2 5" id="KW-0812">Transmembrane</keyword>
<evidence type="ECO:0000313" key="7">
    <source>
        <dbReference type="Proteomes" id="UP000439903"/>
    </source>
</evidence>
<evidence type="ECO:0000256" key="1">
    <source>
        <dbReference type="ARBA" id="ARBA00004141"/>
    </source>
</evidence>
<dbReference type="Gene3D" id="1.20.1740.10">
    <property type="entry name" value="Amino acid/polyamine transporter I"/>
    <property type="match status" value="1"/>
</dbReference>
<evidence type="ECO:0000256" key="3">
    <source>
        <dbReference type="ARBA" id="ARBA00022989"/>
    </source>
</evidence>
<evidence type="ECO:0000313" key="6">
    <source>
        <dbReference type="EMBL" id="KAF0382456.1"/>
    </source>
</evidence>
<accession>A0A8H3X0I6</accession>
<dbReference type="Pfam" id="PF13520">
    <property type="entry name" value="AA_permease_2"/>
    <property type="match status" value="1"/>
</dbReference>
<dbReference type="GO" id="GO:0016020">
    <property type="term" value="C:membrane"/>
    <property type="evidence" value="ECO:0007669"/>
    <property type="project" value="UniProtKB-SubCell"/>
</dbReference>
<keyword evidence="3 5" id="KW-1133">Transmembrane helix</keyword>
<proteinExistence type="predicted"/>
<keyword evidence="7" id="KW-1185">Reference proteome</keyword>
<dbReference type="PANTHER" id="PTHR11785:SF353">
    <property type="entry name" value="METHIONINE TRANSPORTER (EUROFUNG)"/>
    <property type="match status" value="1"/>
</dbReference>
<gene>
    <name evidence="6" type="ORF">F8M41_011920</name>
</gene>
<feature type="transmembrane region" description="Helical" evidence="5">
    <location>
        <begin position="102"/>
        <end position="121"/>
    </location>
</feature>
<feature type="transmembrane region" description="Helical" evidence="5">
    <location>
        <begin position="173"/>
        <end position="192"/>
    </location>
</feature>
<dbReference type="Proteomes" id="UP000439903">
    <property type="component" value="Unassembled WGS sequence"/>
</dbReference>
<name>A0A8H3X0I6_GIGMA</name>
<reference evidence="6 7" key="1">
    <citation type="journal article" date="2019" name="Environ. Microbiol.">
        <title>At the nexus of three kingdoms: the genome of the mycorrhizal fungus Gigaspora margarita provides insights into plant, endobacterial and fungal interactions.</title>
        <authorList>
            <person name="Venice F."/>
            <person name="Ghignone S."/>
            <person name="Salvioli di Fossalunga A."/>
            <person name="Amselem J."/>
            <person name="Novero M."/>
            <person name="Xianan X."/>
            <person name="Sedzielewska Toro K."/>
            <person name="Morin E."/>
            <person name="Lipzen A."/>
            <person name="Grigoriev I.V."/>
            <person name="Henrissat B."/>
            <person name="Martin F.M."/>
            <person name="Bonfante P."/>
        </authorList>
    </citation>
    <scope>NUCLEOTIDE SEQUENCE [LARGE SCALE GENOMIC DNA]</scope>
    <source>
        <strain evidence="6 7">BEG34</strain>
    </source>
</reference>
<dbReference type="PIRSF" id="PIRSF006060">
    <property type="entry name" value="AA_transporter"/>
    <property type="match status" value="1"/>
</dbReference>
<dbReference type="AlphaFoldDB" id="A0A8H3X0I6"/>
<comment type="caution">
    <text evidence="6">The sequence shown here is derived from an EMBL/GenBank/DDBJ whole genome shotgun (WGS) entry which is preliminary data.</text>
</comment>
<sequence>MNNNIPFEPNNRTTTSRKKTYLGILRGIGYNINYIIGIDAFNPGNLWMLVHSPGITLVFYIVCFFISLLGSSVYIELGIRSLPSGIGEQKYISDAFYPIRNFGYVFSFVAIFIMFPSLIVAESYNSARYFLYCFRRNLNVDWITVIVAIAILFIITLYQLYSNKLADYVNQTLAIFKIIILLIISVIGLVKLNTNSFNWINIFDVSLFYDFGTYGRGWNNINYLIGEFHTCSDDLKYPSLILKYSSLISVFICFIICCLTNAAFITVVGYNSNNSIDNELMPMRFGQELFGENGKNFMAILIAISTFGCVSALIVTYSRIIKYAGATKFIPSLFNAYRANFPPEVGSFDYRISYRISWVAVALGLIFWYIRNQWQRRITNRELIQNQTD</sequence>
<evidence type="ECO:0000256" key="5">
    <source>
        <dbReference type="SAM" id="Phobius"/>
    </source>
</evidence>
<dbReference type="PANTHER" id="PTHR11785">
    <property type="entry name" value="AMINO ACID TRANSPORTER"/>
    <property type="match status" value="1"/>
</dbReference>
<keyword evidence="4 5" id="KW-0472">Membrane</keyword>
<comment type="subcellular location">
    <subcellularLocation>
        <location evidence="1">Membrane</location>
        <topology evidence="1">Multi-pass membrane protein</topology>
    </subcellularLocation>
</comment>
<protein>
    <submittedName>
        <fullName evidence="6">Amino acid transporter</fullName>
    </submittedName>
</protein>
<feature type="transmembrane region" description="Helical" evidence="5">
    <location>
        <begin position="297"/>
        <end position="316"/>
    </location>
</feature>
<dbReference type="OrthoDB" id="5982228at2759"/>
<evidence type="ECO:0000256" key="2">
    <source>
        <dbReference type="ARBA" id="ARBA00022692"/>
    </source>
</evidence>
<feature type="transmembrane region" description="Helical" evidence="5">
    <location>
        <begin position="246"/>
        <end position="270"/>
    </location>
</feature>